<reference evidence="4" key="3">
    <citation type="journal article" date="2005" name="Arch. Virol.">
        <title>Sequence analysis of genome segments S5 and S10 of Mal de Rio Cuarto virus (Fijivirus, Reoviridae).</title>
        <authorList>
            <person name="Distefano A.J."/>
            <person name="Hopp H.E."/>
            <person name="del Vas M."/>
        </authorList>
    </citation>
    <scope>NUCLEOTIDE SEQUENCE [LARGE SCALE GENOMIC DNA]</scope>
</reference>
<evidence type="ECO:0000313" key="4">
    <source>
        <dbReference type="Proteomes" id="UP000152374"/>
    </source>
</evidence>
<dbReference type="SMR" id="Q809E9"/>
<proteinExistence type="predicted"/>
<feature type="region of interest" description="Disordered" evidence="2">
    <location>
        <begin position="11"/>
        <end position="76"/>
    </location>
</feature>
<sequence length="788" mass="89999">MSTNLTNIALMKRRLNKRQTDDKPDQQKMNENNSTPQSPSTSTPETSIRPTPMKRFVRPRPPTPRSLSDEKNTSETTQLHELITSAVNSTVTLKPDPSILSAIQTQTVLPNLVVTPAVQLRIKDENKWFGMVLCHPSSPQANVSGVLYTGNKLFIVYERENILNENDDLKKLIDSKVITSLTTTDFKPKNKEFKIGLYNATSNVIVIDSKLDFDEMSNLKICFKSDELASLTSLHKKMIKFSLWPNNILFPELTEVSRYFDLFKQNFLRDIELETTDNSSSLFIVSNDKYQNQSENVLEFVEAQPNSQLIISKINDMSERFGTNGQSKQFMIGVIPATANSVDDKLKNHFSANHVILMLNPVNVIFDNHQLLTLIFTYLNKFIMEGVVVQVYTTDLINVEDMFKYSFSTIECFYQSIGCTLINHVHDSKEVNTTTVPISVADVEDAFENVDVEDNSLSTQRSDDDKNVEGELTVDLKKSVIDNDVMRTEIQKLDEPPKQWVDEIDDDEKNSAKMTVDEKQDILTYLTYEEFLMNPKMIDYACRYANDVFNIKALESEKCDLVEQAENLLLRCQSIQQTNEVLEERLENETKRQEQLSIEVSELNAECEALTKSLNDIKLDCERLNKDNLELKQVMVERTAKLEMLENARNVSDNEEVSEDEHNEQSEGYALFSQCIEAIRTLREKYPHLYSGTDANFGNVHSLLKMLKVKIASINSICDAGISVSENQWSAYGLCCPRTRSADSVEERMLTVNDVALMNVSVSDFSNMCYDMFVHNVFIKFFWSLSLE</sequence>
<reference evidence="4" key="1">
    <citation type="journal article" date="2002" name="Arch. Virol.">
        <title>Sequence analysis of genome segments S4 and S8 of Mal de Rio Cuarto virus (MRCV): evidence that the virus should be a separate Fijivirus species.</title>
        <authorList>
            <person name="Distefano A.J."/>
            <person name="Conci L.R."/>
            <person name="Munoz Hidalgo M."/>
            <person name="Guzman F.A."/>
            <person name="Hopp H.E."/>
            <person name="Del Vas M."/>
        </authorList>
    </citation>
    <scope>NUCLEOTIDE SEQUENCE [LARGE SCALE GENOMIC DNA]</scope>
</reference>
<dbReference type="EMBL" id="AF499927">
    <property type="protein sequence ID" value="AAO73184.1"/>
    <property type="molecule type" value="Genomic_RNA"/>
</dbReference>
<accession>Q809E9</accession>
<keyword evidence="4" id="KW-1185">Reference proteome</keyword>
<protein>
    <submittedName>
        <fullName evidence="3">Uncharacterized protein</fullName>
    </submittedName>
</protein>
<name>Q809E9_9REOV</name>
<evidence type="ECO:0000313" key="3">
    <source>
        <dbReference type="EMBL" id="AAO73184.1"/>
    </source>
</evidence>
<dbReference type="KEGG" id="vg:5176548"/>
<dbReference type="OrthoDB" id="1847at10239"/>
<organism evidence="3 4">
    <name type="scientific">Mal de Rio Cuarto virus</name>
    <dbReference type="NCBI Taxonomy" id="185954"/>
    <lineage>
        <taxon>Viruses</taxon>
        <taxon>Riboviria</taxon>
        <taxon>Orthornavirae</taxon>
        <taxon>Duplornaviricota</taxon>
        <taxon>Resentoviricetes</taxon>
        <taxon>Reovirales</taxon>
        <taxon>Spinareoviridae</taxon>
        <taxon>Fijivirus</taxon>
        <taxon>Fijivirus cuartoense</taxon>
    </lineage>
</organism>
<reference evidence="4" key="4">
    <citation type="journal article" date="2007" name="Arch. Virol.">
        <title>Sequencing of the bicistronic genome segments S7 and S9 of Mal de Rio Cuarto virus (Fijivirus, Reoviridae) completes the genome of this virus.</title>
        <authorList>
            <person name="Guzman F.A."/>
            <person name="Distefano A.J."/>
            <person name="Arneodo J.D."/>
            <person name="Hopp H.E."/>
            <person name="Lenardon S.L."/>
            <person name="Del Vas M."/>
            <person name="Conci L.R."/>
        </authorList>
    </citation>
    <scope>NUCLEOTIDE SEQUENCE [LARGE SCALE GENOMIC DNA]</scope>
</reference>
<evidence type="ECO:0000256" key="2">
    <source>
        <dbReference type="SAM" id="MobiDB-lite"/>
    </source>
</evidence>
<evidence type="ECO:0000256" key="1">
    <source>
        <dbReference type="SAM" id="Coils"/>
    </source>
</evidence>
<keyword evidence="1" id="KW-0175">Coiled coil</keyword>
<feature type="compositionally biased region" description="Low complexity" evidence="2">
    <location>
        <begin position="34"/>
        <end position="51"/>
    </location>
</feature>
<reference evidence="3 4" key="2">
    <citation type="journal article" date="2003" name="Virus Res.">
        <title>Sequence and phylogenetic analysis of genome segments S1, S2, S3 and S6 of Mal de Rio Cuarto virus, a newly accepted Fijivirus species.</title>
        <authorList>
            <person name="Distefano A.J."/>
            <person name="Conci L.R."/>
            <person name="Munoz Hidalgo M."/>
            <person name="Guzman F.A."/>
            <person name="Hopp H.E."/>
            <person name="del Vas M."/>
        </authorList>
    </citation>
    <scope>NUCLEOTIDE SEQUENCE [LARGE SCALE GENOMIC DNA]</scope>
</reference>
<dbReference type="Proteomes" id="UP000152374">
    <property type="component" value="Genome"/>
</dbReference>
<feature type="coiled-coil region" evidence="1">
    <location>
        <begin position="565"/>
        <end position="634"/>
    </location>
</feature>
<dbReference type="GeneID" id="5176548"/>
<dbReference type="RefSeq" id="YP_956846.1">
    <property type="nucleotide sequence ID" value="NC_008731.1"/>
</dbReference>
<feature type="compositionally biased region" description="Basic and acidic residues" evidence="2">
    <location>
        <begin position="18"/>
        <end position="28"/>
    </location>
</feature>